<evidence type="ECO:0000256" key="2">
    <source>
        <dbReference type="ARBA" id="ARBA00022692"/>
    </source>
</evidence>
<dbReference type="AlphaFoldDB" id="A0A8J9WZT5"/>
<evidence type="ECO:0000256" key="5">
    <source>
        <dbReference type="SAM" id="SignalP"/>
    </source>
</evidence>
<sequence>MRSKLSQLLLGVVALGTGCVLLVSSNADDTGLAGERHAAYQALASAASFQSIVETWHTRATQLIDRTVDLHSKYDAVEESVFEAEQVIRLFNAQQLKVVIEGFDAVHEAELERRAIQQPQDLEDVPMPLTKDEFRNAIPLDSIVDPSDVRMEHWVVDYIDRVLNERTPPTQVQTTPSPTHSCVTPQKAVQEVHAALVRHTTDGIGMEDHARGARIVHEMTTTTFTPPPQSHQQLGNVWWRRFIPQDWESLLPSGWEEWDARVPLFFSHTFGSKAPVSAKPESVLIPLTTPGACWPMDGSHGHVTLALAYPVAVSAITIDHVSKYLLNEPSEQLTSAPKDFRIVAYPPCIEHCHGLSFDVNDPFDLVQGTFERDGTTVQTFATQNLDPPLLGREHSMEEGSCSAAAATTCGVPDANQGLVAAVQVQILSNWGNEDYTCLYRIRVHGESADL</sequence>
<dbReference type="PROSITE" id="PS51257">
    <property type="entry name" value="PROKAR_LIPOPROTEIN"/>
    <property type="match status" value="1"/>
</dbReference>
<dbReference type="Gene3D" id="2.60.120.260">
    <property type="entry name" value="Galactose-binding domain-like"/>
    <property type="match status" value="1"/>
</dbReference>
<organism evidence="7">
    <name type="scientific">Phaeodactylum tricornutum</name>
    <name type="common">Diatom</name>
    <dbReference type="NCBI Taxonomy" id="2850"/>
    <lineage>
        <taxon>Eukaryota</taxon>
        <taxon>Sar</taxon>
        <taxon>Stramenopiles</taxon>
        <taxon>Ochrophyta</taxon>
        <taxon>Bacillariophyta</taxon>
        <taxon>Bacillariophyceae</taxon>
        <taxon>Bacillariophycidae</taxon>
        <taxon>Naviculales</taxon>
        <taxon>Phaeodactylaceae</taxon>
        <taxon>Phaeodactylum</taxon>
    </lineage>
</organism>
<keyword evidence="3" id="KW-1133">Transmembrane helix</keyword>
<accession>A0A8J9WZT5</accession>
<comment type="subcellular location">
    <subcellularLocation>
        <location evidence="1">Membrane</location>
    </subcellularLocation>
</comment>
<keyword evidence="5" id="KW-0732">Signal</keyword>
<keyword evidence="4" id="KW-0472">Membrane</keyword>
<dbReference type="InterPro" id="IPR045119">
    <property type="entry name" value="SUN1-5"/>
</dbReference>
<evidence type="ECO:0000256" key="4">
    <source>
        <dbReference type="ARBA" id="ARBA00023136"/>
    </source>
</evidence>
<dbReference type="GO" id="GO:0016020">
    <property type="term" value="C:membrane"/>
    <property type="evidence" value="ECO:0007669"/>
    <property type="project" value="UniProtKB-SubCell"/>
</dbReference>
<keyword evidence="2" id="KW-0812">Transmembrane</keyword>
<evidence type="ECO:0000256" key="1">
    <source>
        <dbReference type="ARBA" id="ARBA00004370"/>
    </source>
</evidence>
<dbReference type="InterPro" id="IPR012919">
    <property type="entry name" value="SUN_dom"/>
</dbReference>
<evidence type="ECO:0000256" key="3">
    <source>
        <dbReference type="ARBA" id="ARBA00022989"/>
    </source>
</evidence>
<feature type="domain" description="SUN" evidence="6">
    <location>
        <begin position="212"/>
        <end position="448"/>
    </location>
</feature>
<reference evidence="7" key="1">
    <citation type="submission" date="2022-02" db="EMBL/GenBank/DDBJ databases">
        <authorList>
            <person name="Giguere J D."/>
        </authorList>
    </citation>
    <scope>NUCLEOTIDE SEQUENCE</scope>
    <source>
        <strain evidence="7">CCAP 1055/1</strain>
    </source>
</reference>
<gene>
    <name evidence="7" type="ORF">PTTT1_LOCUS3926</name>
</gene>
<evidence type="ECO:0000259" key="6">
    <source>
        <dbReference type="PROSITE" id="PS51469"/>
    </source>
</evidence>
<dbReference type="GO" id="GO:0005635">
    <property type="term" value="C:nuclear envelope"/>
    <property type="evidence" value="ECO:0007669"/>
    <property type="project" value="TreeGrafter"/>
</dbReference>
<protein>
    <recommendedName>
        <fullName evidence="6">SUN domain-containing protein</fullName>
    </recommendedName>
</protein>
<dbReference type="PANTHER" id="PTHR12911:SF8">
    <property type="entry name" value="KLAROID PROTEIN-RELATED"/>
    <property type="match status" value="1"/>
</dbReference>
<dbReference type="PANTHER" id="PTHR12911">
    <property type="entry name" value="SAD1/UNC-84-LIKE PROTEIN-RELATED"/>
    <property type="match status" value="1"/>
</dbReference>
<dbReference type="EMBL" id="OU594942">
    <property type="protein sequence ID" value="CAG9277469.1"/>
    <property type="molecule type" value="Genomic_DNA"/>
</dbReference>
<dbReference type="Pfam" id="PF07738">
    <property type="entry name" value="Sad1_UNC"/>
    <property type="match status" value="2"/>
</dbReference>
<dbReference type="PROSITE" id="PS51469">
    <property type="entry name" value="SUN"/>
    <property type="match status" value="1"/>
</dbReference>
<name>A0A8J9WZT5_PHATR</name>
<feature type="chain" id="PRO_5035435912" description="SUN domain-containing protein" evidence="5">
    <location>
        <begin position="28"/>
        <end position="450"/>
    </location>
</feature>
<dbReference type="GO" id="GO:0043495">
    <property type="term" value="F:protein-membrane adaptor activity"/>
    <property type="evidence" value="ECO:0007669"/>
    <property type="project" value="TreeGrafter"/>
</dbReference>
<proteinExistence type="predicted"/>
<dbReference type="Proteomes" id="UP000836788">
    <property type="component" value="Chromosome 1"/>
</dbReference>
<feature type="signal peptide" evidence="5">
    <location>
        <begin position="1"/>
        <end position="27"/>
    </location>
</feature>
<evidence type="ECO:0000313" key="7">
    <source>
        <dbReference type="EMBL" id="CAG9277469.1"/>
    </source>
</evidence>